<evidence type="ECO:0008006" key="3">
    <source>
        <dbReference type="Google" id="ProtNLM"/>
    </source>
</evidence>
<comment type="caution">
    <text evidence="1">The sequence shown here is derived from an EMBL/GenBank/DDBJ whole genome shotgun (WGS) entry which is preliminary data.</text>
</comment>
<reference evidence="1 2" key="1">
    <citation type="submission" date="2023-11" db="EMBL/GenBank/DDBJ databases">
        <authorList>
            <person name="Xu M."/>
            <person name="Jiang T."/>
        </authorList>
    </citation>
    <scope>NUCLEOTIDE SEQUENCE [LARGE SCALE GENOMIC DNA]</scope>
    <source>
        <strain evidence="1 2">SD</strain>
    </source>
</reference>
<evidence type="ECO:0000313" key="1">
    <source>
        <dbReference type="EMBL" id="MDX8150705.1"/>
    </source>
</evidence>
<organism evidence="1 2">
    <name type="scientific">Patulibacter brassicae</name>
    <dbReference type="NCBI Taxonomy" id="1705717"/>
    <lineage>
        <taxon>Bacteria</taxon>
        <taxon>Bacillati</taxon>
        <taxon>Actinomycetota</taxon>
        <taxon>Thermoleophilia</taxon>
        <taxon>Solirubrobacterales</taxon>
        <taxon>Patulibacteraceae</taxon>
        <taxon>Patulibacter</taxon>
    </lineage>
</organism>
<dbReference type="RefSeq" id="WP_319952849.1">
    <property type="nucleotide sequence ID" value="NZ_JAXAVX010000001.1"/>
</dbReference>
<protein>
    <recommendedName>
        <fullName evidence="3">MBL fold metallo-hydrolase</fullName>
    </recommendedName>
</protein>
<accession>A0ABU4VH09</accession>
<keyword evidence="2" id="KW-1185">Reference proteome</keyword>
<evidence type="ECO:0000313" key="2">
    <source>
        <dbReference type="Proteomes" id="UP001277761"/>
    </source>
</evidence>
<dbReference type="EMBL" id="JAXAVX010000001">
    <property type="protein sequence ID" value="MDX8150705.1"/>
    <property type="molecule type" value="Genomic_DNA"/>
</dbReference>
<proteinExistence type="predicted"/>
<dbReference type="InterPro" id="IPR036866">
    <property type="entry name" value="RibonucZ/Hydroxyglut_hydro"/>
</dbReference>
<dbReference type="Proteomes" id="UP001277761">
    <property type="component" value="Unassembled WGS sequence"/>
</dbReference>
<dbReference type="SUPFAM" id="SSF56281">
    <property type="entry name" value="Metallo-hydrolase/oxidoreductase"/>
    <property type="match status" value="1"/>
</dbReference>
<gene>
    <name evidence="1" type="ORF">SK069_03790</name>
</gene>
<sequence>MPCDGDALVTLDPYTGRRDPRIVARAATVDSERNRRTLDALEATGARTVATGHGPVWRGGVAAAVGTARAAPVA</sequence>
<name>A0ABU4VH09_9ACTN</name>